<dbReference type="EMBL" id="FXAZ01000001">
    <property type="protein sequence ID" value="SMG27371.1"/>
    <property type="molecule type" value="Genomic_DNA"/>
</dbReference>
<evidence type="ECO:0000256" key="1">
    <source>
        <dbReference type="SAM" id="Phobius"/>
    </source>
</evidence>
<feature type="domain" description="CAAX prenyl protease 2/Lysostaphin resistance protein A-like" evidence="2">
    <location>
        <begin position="102"/>
        <end position="185"/>
    </location>
</feature>
<keyword evidence="1" id="KW-0812">Transmembrane</keyword>
<dbReference type="Pfam" id="PF02517">
    <property type="entry name" value="Rce1-like"/>
    <property type="match status" value="1"/>
</dbReference>
<keyword evidence="1" id="KW-0472">Membrane</keyword>
<feature type="transmembrane region" description="Helical" evidence="1">
    <location>
        <begin position="172"/>
        <end position="190"/>
    </location>
</feature>
<keyword evidence="1" id="KW-1133">Transmembrane helix</keyword>
<dbReference type="AlphaFoldDB" id="A0A1X7JHV3"/>
<dbReference type="GO" id="GO:0080120">
    <property type="term" value="P:CAAX-box protein maturation"/>
    <property type="evidence" value="ECO:0007669"/>
    <property type="project" value="UniProtKB-ARBA"/>
</dbReference>
<accession>A0A1X7JHV3</accession>
<name>A0A1X7JHV3_9BACL</name>
<sequence>MKKKWNEFKTRQVQIDQIDDRMLLLNLYLTQAITLVVAIFWILFSRRNPIALLDIPISSTPFVWGAAFAAAAIILDLIVSRIVPEEATDDGGINERLFRERPVWHIVAIALIVSICEELLFRGAIQHTLGIYWTSIVFAAIHVRYLKHWIPTAMVFGISYGLGYIYQYTESLWAPITAHFIIDLIMGLILRYRREV</sequence>
<protein>
    <recommendedName>
        <fullName evidence="2">CAAX prenyl protease 2/Lysostaphin resistance protein A-like domain-containing protein</fullName>
    </recommendedName>
</protein>
<feature type="transmembrane region" description="Helical" evidence="1">
    <location>
        <begin position="150"/>
        <end position="166"/>
    </location>
</feature>
<dbReference type="InterPro" id="IPR003675">
    <property type="entry name" value="Rce1/LyrA-like_dom"/>
</dbReference>
<proteinExistence type="predicted"/>
<dbReference type="Proteomes" id="UP000193834">
    <property type="component" value="Unassembled WGS sequence"/>
</dbReference>
<keyword evidence="4" id="KW-1185">Reference proteome</keyword>
<dbReference type="InterPro" id="IPR052710">
    <property type="entry name" value="CAAX_protease"/>
</dbReference>
<evidence type="ECO:0000313" key="3">
    <source>
        <dbReference type="EMBL" id="SMG27371.1"/>
    </source>
</evidence>
<dbReference type="PANTHER" id="PTHR36435">
    <property type="entry name" value="SLR1288 PROTEIN"/>
    <property type="match status" value="1"/>
</dbReference>
<dbReference type="RefSeq" id="WP_085493708.1">
    <property type="nucleotide sequence ID" value="NZ_FXAZ01000001.1"/>
</dbReference>
<reference evidence="3 4" key="1">
    <citation type="submission" date="2017-04" db="EMBL/GenBank/DDBJ databases">
        <authorList>
            <person name="Afonso C.L."/>
            <person name="Miller P.J."/>
            <person name="Scott M.A."/>
            <person name="Spackman E."/>
            <person name="Goraichik I."/>
            <person name="Dimitrov K.M."/>
            <person name="Suarez D.L."/>
            <person name="Swayne D.E."/>
        </authorList>
    </citation>
    <scope>NUCLEOTIDE SEQUENCE [LARGE SCALE GENOMIC DNA]</scope>
    <source>
        <strain evidence="3 4">11</strain>
    </source>
</reference>
<dbReference type="STRING" id="1852522.SAMN06295960_1584"/>
<feature type="transmembrane region" description="Helical" evidence="1">
    <location>
        <begin position="103"/>
        <end position="121"/>
    </location>
</feature>
<organism evidence="3 4">
    <name type="scientific">Paenibacillus aquistagni</name>
    <dbReference type="NCBI Taxonomy" id="1852522"/>
    <lineage>
        <taxon>Bacteria</taxon>
        <taxon>Bacillati</taxon>
        <taxon>Bacillota</taxon>
        <taxon>Bacilli</taxon>
        <taxon>Bacillales</taxon>
        <taxon>Paenibacillaceae</taxon>
        <taxon>Paenibacillus</taxon>
    </lineage>
</organism>
<evidence type="ECO:0000259" key="2">
    <source>
        <dbReference type="Pfam" id="PF02517"/>
    </source>
</evidence>
<feature type="transmembrane region" description="Helical" evidence="1">
    <location>
        <begin position="62"/>
        <end position="83"/>
    </location>
</feature>
<dbReference type="GO" id="GO:0004175">
    <property type="term" value="F:endopeptidase activity"/>
    <property type="evidence" value="ECO:0007669"/>
    <property type="project" value="UniProtKB-ARBA"/>
</dbReference>
<dbReference type="OrthoDB" id="1523022at2"/>
<gene>
    <name evidence="3" type="ORF">SAMN06295960_1584</name>
</gene>
<feature type="transmembrane region" description="Helical" evidence="1">
    <location>
        <begin position="127"/>
        <end position="143"/>
    </location>
</feature>
<feature type="transmembrane region" description="Helical" evidence="1">
    <location>
        <begin position="21"/>
        <end position="42"/>
    </location>
</feature>
<evidence type="ECO:0000313" key="4">
    <source>
        <dbReference type="Proteomes" id="UP000193834"/>
    </source>
</evidence>
<dbReference type="PANTHER" id="PTHR36435:SF1">
    <property type="entry name" value="CAAX AMINO TERMINAL PROTEASE FAMILY PROTEIN"/>
    <property type="match status" value="1"/>
</dbReference>